<sequence>MRRRSQHLQENGFYSDDNQLATIIREPLPLVVREDYRENNQSVNHNPNAQKEPPTQHDLMITLMANPVNGSIQPLRRPSPVRHPPPFVP</sequence>
<keyword evidence="3" id="KW-1185">Reference proteome</keyword>
<protein>
    <submittedName>
        <fullName evidence="2">Uncharacterized protein</fullName>
    </submittedName>
</protein>
<reference evidence="2" key="2">
    <citation type="submission" date="2021-03" db="UniProtKB">
        <authorList>
            <consortium name="EnsemblPlants"/>
        </authorList>
    </citation>
    <scope>IDENTIFICATION</scope>
</reference>
<dbReference type="EnsemblPlants" id="evm.model.01.1466">
    <property type="protein sequence ID" value="cds.evm.model.01.1466"/>
    <property type="gene ID" value="evm.TU.01.1466"/>
</dbReference>
<evidence type="ECO:0000313" key="2">
    <source>
        <dbReference type="EnsemblPlants" id="cds.evm.model.01.1466"/>
    </source>
</evidence>
<evidence type="ECO:0000256" key="1">
    <source>
        <dbReference type="SAM" id="MobiDB-lite"/>
    </source>
</evidence>
<proteinExistence type="predicted"/>
<accession>A0A803NH66</accession>
<evidence type="ECO:0000313" key="3">
    <source>
        <dbReference type="Proteomes" id="UP000596661"/>
    </source>
</evidence>
<reference evidence="2" key="1">
    <citation type="submission" date="2018-11" db="EMBL/GenBank/DDBJ databases">
        <authorList>
            <person name="Grassa J C."/>
        </authorList>
    </citation>
    <scope>NUCLEOTIDE SEQUENCE [LARGE SCALE GENOMIC DNA]</scope>
</reference>
<name>A0A803NH66_CANSA</name>
<dbReference type="Gramene" id="evm.model.01.1466">
    <property type="protein sequence ID" value="cds.evm.model.01.1466"/>
    <property type="gene ID" value="evm.TU.01.1466"/>
</dbReference>
<dbReference type="Proteomes" id="UP000596661">
    <property type="component" value="Chromosome 1"/>
</dbReference>
<feature type="region of interest" description="Disordered" evidence="1">
    <location>
        <begin position="69"/>
        <end position="89"/>
    </location>
</feature>
<dbReference type="EMBL" id="UZAU01000032">
    <property type="status" value="NOT_ANNOTATED_CDS"/>
    <property type="molecule type" value="Genomic_DNA"/>
</dbReference>
<organism evidence="2 3">
    <name type="scientific">Cannabis sativa</name>
    <name type="common">Hemp</name>
    <name type="synonym">Marijuana</name>
    <dbReference type="NCBI Taxonomy" id="3483"/>
    <lineage>
        <taxon>Eukaryota</taxon>
        <taxon>Viridiplantae</taxon>
        <taxon>Streptophyta</taxon>
        <taxon>Embryophyta</taxon>
        <taxon>Tracheophyta</taxon>
        <taxon>Spermatophyta</taxon>
        <taxon>Magnoliopsida</taxon>
        <taxon>eudicotyledons</taxon>
        <taxon>Gunneridae</taxon>
        <taxon>Pentapetalae</taxon>
        <taxon>rosids</taxon>
        <taxon>fabids</taxon>
        <taxon>Rosales</taxon>
        <taxon>Cannabaceae</taxon>
        <taxon>Cannabis</taxon>
    </lineage>
</organism>
<dbReference type="AlphaFoldDB" id="A0A803NH66"/>